<accession>A0A4Y8DJH3</accession>
<proteinExistence type="predicted"/>
<sequence length="201" mass="23237">MSLSYESRSFMTDTQYPMQMAHETQEQDEFKPHDEHNYPSPPPPMSENPYTTQPMTETPDHPSLELPELPKDEEEVPSPGRSKPVPKPDREITKDANGRFYCTWPGCTEEVKDFNRKCEWRNLAAKSFLGMKRKRGNSKGDVSELESLREEIKKMKAENDELKRQSQAQQAQTAEVMRQLVELQNLATLQHPRMNAPQATM</sequence>
<keyword evidence="4" id="KW-1185">Reference proteome</keyword>
<evidence type="ECO:0000313" key="4">
    <source>
        <dbReference type="Proteomes" id="UP000297299"/>
    </source>
</evidence>
<evidence type="ECO:0000256" key="2">
    <source>
        <dbReference type="SAM" id="MobiDB-lite"/>
    </source>
</evidence>
<comment type="caution">
    <text evidence="3">The sequence shown here is derived from an EMBL/GenBank/DDBJ whole genome shotgun (WGS) entry which is preliminary data.</text>
</comment>
<dbReference type="STRING" id="38488.A0A4Y8DJH3"/>
<feature type="region of interest" description="Disordered" evidence="2">
    <location>
        <begin position="1"/>
        <end position="96"/>
    </location>
</feature>
<organism evidence="3 4">
    <name type="scientific">Botryotinia calthae</name>
    <dbReference type="NCBI Taxonomy" id="38488"/>
    <lineage>
        <taxon>Eukaryota</taxon>
        <taxon>Fungi</taxon>
        <taxon>Dikarya</taxon>
        <taxon>Ascomycota</taxon>
        <taxon>Pezizomycotina</taxon>
        <taxon>Leotiomycetes</taxon>
        <taxon>Helotiales</taxon>
        <taxon>Sclerotiniaceae</taxon>
        <taxon>Botryotinia</taxon>
    </lineage>
</organism>
<dbReference type="EMBL" id="PHWZ01000005">
    <property type="protein sequence ID" value="TEY86589.1"/>
    <property type="molecule type" value="Genomic_DNA"/>
</dbReference>
<feature type="compositionally biased region" description="Polar residues" evidence="2">
    <location>
        <begin position="1"/>
        <end position="17"/>
    </location>
</feature>
<protein>
    <submittedName>
        <fullName evidence="3">Uncharacterized protein</fullName>
    </submittedName>
</protein>
<evidence type="ECO:0000256" key="1">
    <source>
        <dbReference type="SAM" id="Coils"/>
    </source>
</evidence>
<evidence type="ECO:0000313" key="3">
    <source>
        <dbReference type="EMBL" id="TEY86589.1"/>
    </source>
</evidence>
<feature type="compositionally biased region" description="Basic and acidic residues" evidence="2">
    <location>
        <begin position="23"/>
        <end position="37"/>
    </location>
</feature>
<reference evidence="3 4" key="1">
    <citation type="submission" date="2017-11" db="EMBL/GenBank/DDBJ databases">
        <title>Comparative genomics of Botrytis spp.</title>
        <authorList>
            <person name="Valero-Jimenez C.A."/>
            <person name="Tapia P."/>
            <person name="Veloso J."/>
            <person name="Silva-Moreno E."/>
            <person name="Staats M."/>
            <person name="Valdes J.H."/>
            <person name="Van Kan J.A.L."/>
        </authorList>
    </citation>
    <scope>NUCLEOTIDE SEQUENCE [LARGE SCALE GENOMIC DNA]</scope>
    <source>
        <strain evidence="3 4">MUCL2830</strain>
    </source>
</reference>
<dbReference type="Proteomes" id="UP000297299">
    <property type="component" value="Unassembled WGS sequence"/>
</dbReference>
<dbReference type="OrthoDB" id="5305647at2759"/>
<keyword evidence="1" id="KW-0175">Coiled coil</keyword>
<feature type="compositionally biased region" description="Basic and acidic residues" evidence="2">
    <location>
        <begin position="86"/>
        <end position="96"/>
    </location>
</feature>
<feature type="coiled-coil region" evidence="1">
    <location>
        <begin position="138"/>
        <end position="179"/>
    </location>
</feature>
<gene>
    <name evidence="3" type="ORF">BOTCAL_0005g00070</name>
</gene>
<name>A0A4Y8DJH3_9HELO</name>
<dbReference type="AlphaFoldDB" id="A0A4Y8DJH3"/>